<evidence type="ECO:0000313" key="2">
    <source>
        <dbReference type="Proteomes" id="UP000032309"/>
    </source>
</evidence>
<gene>
    <name evidence="1" type="ORF">BROSI_A1699</name>
</gene>
<dbReference type="Pfam" id="PF24389">
    <property type="entry name" value="ORC-CDC6-like"/>
    <property type="match status" value="1"/>
</dbReference>
<dbReference type="Proteomes" id="UP000032309">
    <property type="component" value="Unassembled WGS sequence"/>
</dbReference>
<protein>
    <submittedName>
        <fullName evidence="1">Uncharacterized protein</fullName>
    </submittedName>
</protein>
<comment type="caution">
    <text evidence="1">The sequence shown here is derived from an EMBL/GenBank/DDBJ whole genome shotgun (WGS) entry which is preliminary data.</text>
</comment>
<sequence length="251" mass="29314">MSEYRNKLEVAAIFRLLREKGKVEGRKSRRKIYAGFDTYTYLSSGIIRIFLNLVGMAFYRAEGQGTNVKKGEKISVEDQNWAAHIVSKGYLEKIHKNIEAYGGINGEMMYQFVTDIGDIFRERLLFHSSEPETLSISIKDPQNLNTDESRLLNNFLIHSVRESILYKREETSSYRPKHTTTIRTKDYVLNRIYSPALEISYRARWGRCNFTVKELSYLLDSDSRAETKKILQQRQRTSETTYPMFKGMTLE</sequence>
<accession>A0ABQ0JX01</accession>
<reference evidence="2" key="1">
    <citation type="journal article" date="2015" name="Genome Announc.">
        <title>Draft Genome Sequence of an Anaerobic Ammonium-Oxidizing Bacterium, "Candidatus Brocadia sinica".</title>
        <authorList>
            <person name="Oshiki M."/>
            <person name="Shinyako-Hata K."/>
            <person name="Satoh H."/>
            <person name="Okabe S."/>
        </authorList>
    </citation>
    <scope>NUCLEOTIDE SEQUENCE [LARGE SCALE GENOMIC DNA]</scope>
    <source>
        <strain evidence="2">JPN1</strain>
    </source>
</reference>
<organism evidence="1 2">
    <name type="scientific">Candidatus Brocadia sinica JPN1</name>
    <dbReference type="NCBI Taxonomy" id="1197129"/>
    <lineage>
        <taxon>Bacteria</taxon>
        <taxon>Pseudomonadati</taxon>
        <taxon>Planctomycetota</taxon>
        <taxon>Candidatus Brocadiia</taxon>
        <taxon>Candidatus Brocadiales</taxon>
        <taxon>Candidatus Brocadiaceae</taxon>
        <taxon>Candidatus Brocadia</taxon>
    </lineage>
</organism>
<evidence type="ECO:0000313" key="1">
    <source>
        <dbReference type="EMBL" id="GAN33182.1"/>
    </source>
</evidence>
<name>A0ABQ0JX01_9BACT</name>
<keyword evidence="2" id="KW-1185">Reference proteome</keyword>
<dbReference type="InterPro" id="IPR056955">
    <property type="entry name" value="ORC-CDC6-like"/>
</dbReference>
<dbReference type="EMBL" id="BAFN01000001">
    <property type="protein sequence ID" value="GAN33182.1"/>
    <property type="molecule type" value="Genomic_DNA"/>
</dbReference>
<proteinExistence type="predicted"/>